<dbReference type="RefSeq" id="WP_005592843.1">
    <property type="nucleotide sequence ID" value="NZ_AFWE01000024.1"/>
</dbReference>
<evidence type="ECO:0000313" key="2">
    <source>
        <dbReference type="Proteomes" id="UP000004349"/>
    </source>
</evidence>
<accession>F9RIN7</accession>
<dbReference type="AlphaFoldDB" id="F9RIN7"/>
<organism evidence="1 2">
    <name type="scientific">Vibrio scophthalmi LMG 19158</name>
    <dbReference type="NCBI Taxonomy" id="870967"/>
    <lineage>
        <taxon>Bacteria</taxon>
        <taxon>Pseudomonadati</taxon>
        <taxon>Pseudomonadota</taxon>
        <taxon>Gammaproteobacteria</taxon>
        <taxon>Vibrionales</taxon>
        <taxon>Vibrionaceae</taxon>
        <taxon>Vibrio</taxon>
    </lineage>
</organism>
<reference evidence="1 2" key="1">
    <citation type="journal article" date="2012" name="Int. J. Syst. Evol. Microbiol.">
        <title>Vibrio caribbeanicus sp. nov., isolated from the marine sponge Scleritoderma cyanea.</title>
        <authorList>
            <person name="Hoffmann M."/>
            <person name="Monday S.R."/>
            <person name="Allard M.W."/>
            <person name="Strain E.A."/>
            <person name="Whittaker P."/>
            <person name="Naum M."/>
            <person name="McCarthy P.J."/>
            <person name="Lopez J.V."/>
            <person name="Fischer M."/>
            <person name="Brown E.W."/>
        </authorList>
    </citation>
    <scope>NUCLEOTIDE SEQUENCE [LARGE SCALE GENOMIC DNA]</scope>
    <source>
        <strain evidence="1 2">LMG 19158</strain>
    </source>
</reference>
<comment type="caution">
    <text evidence="1">The sequence shown here is derived from an EMBL/GenBank/DDBJ whole genome shotgun (WGS) entry which is preliminary data.</text>
</comment>
<evidence type="ECO:0000313" key="1">
    <source>
        <dbReference type="EMBL" id="EGU42106.1"/>
    </source>
</evidence>
<sequence>MTIREYTLLDVSDSVNELHNIALYLNSGAFTEEIADKVTFLMLERIEELQSNLSFMRLYPELKAEELADNVSNLETQAQTA</sequence>
<dbReference type="Proteomes" id="UP000004349">
    <property type="component" value="Unassembled WGS sequence"/>
</dbReference>
<dbReference type="EMBL" id="AFWE01000024">
    <property type="protein sequence ID" value="EGU42106.1"/>
    <property type="molecule type" value="Genomic_DNA"/>
</dbReference>
<proteinExistence type="predicted"/>
<name>F9RIN7_9VIBR</name>
<protein>
    <submittedName>
        <fullName evidence="1">RstC protein</fullName>
    </submittedName>
</protein>
<dbReference type="eggNOG" id="ENOG5031NUT">
    <property type="taxonomic scope" value="Bacteria"/>
</dbReference>
<gene>
    <name evidence="1" type="ORF">VIS19158_03107</name>
</gene>